<evidence type="ECO:0000256" key="2">
    <source>
        <dbReference type="ARBA" id="ARBA00022676"/>
    </source>
</evidence>
<feature type="domain" description="Glycosyl transferase family 1" evidence="4">
    <location>
        <begin position="223"/>
        <end position="376"/>
    </location>
</feature>
<dbReference type="InterPro" id="IPR001296">
    <property type="entry name" value="Glyco_trans_1"/>
</dbReference>
<protein>
    <submittedName>
        <fullName evidence="6">Glycosyltransferase</fullName>
    </submittedName>
</protein>
<sequence>MTVGYLTNVYPAVSHSFIRREIRALEDTGVVVHRFSIRTAAQALPDPDDRAEQARTLVLLRVGIAILLRDTIVAMLSRPGRFAAAIGMSARMAHAAHGQWMRHLAYLVEACVLARLARERGIGHLHAHFGTNPAAVARLAHALGGPTYSLTIHGPEEFDAPAELSLFDKIADAAFTVAISQFGRAQLMRWSRRASWDRIAVVPCGVDDGFLNDVPPPDRAASRTFVCVARLDPQKGLSILIEAAARLAEREDFQLRIVGDGAMFTDLARMIRQHRLERHVVLLGWRSAAEIRAEIEGARAFVLSSFAEGLPVVLMEALALRCPVIATAVGGVGELVDRDCGWLVPAGTAEAIAEAMRAALAATGERLRSLGEEGRRRVLARHDAGANARALANLLSAHA</sequence>
<gene>
    <name evidence="6" type="ORF">HBH26_04900</name>
</gene>
<evidence type="ECO:0000259" key="4">
    <source>
        <dbReference type="Pfam" id="PF00534"/>
    </source>
</evidence>
<comment type="caution">
    <text evidence="6">The sequence shown here is derived from an EMBL/GenBank/DDBJ whole genome shotgun (WGS) entry which is preliminary data.</text>
</comment>
<comment type="similarity">
    <text evidence="1">Belongs to the glycosyltransferase group 1 family. Glycosyltransferase 4 subfamily.</text>
</comment>
<proteinExistence type="inferred from homology"/>
<dbReference type="Proteomes" id="UP000732399">
    <property type="component" value="Unassembled WGS sequence"/>
</dbReference>
<evidence type="ECO:0000256" key="3">
    <source>
        <dbReference type="ARBA" id="ARBA00022679"/>
    </source>
</evidence>
<keyword evidence="2" id="KW-0328">Glycosyltransferase</keyword>
<dbReference type="EMBL" id="JAAVJH010000002">
    <property type="protein sequence ID" value="NJR77955.1"/>
    <property type="molecule type" value="Genomic_DNA"/>
</dbReference>
<dbReference type="Gene3D" id="3.40.50.2000">
    <property type="entry name" value="Glycogen Phosphorylase B"/>
    <property type="match status" value="2"/>
</dbReference>
<name>A0ABX1CIY2_9SPHN</name>
<keyword evidence="7" id="KW-1185">Reference proteome</keyword>
<evidence type="ECO:0000313" key="6">
    <source>
        <dbReference type="EMBL" id="NJR77955.1"/>
    </source>
</evidence>
<reference evidence="6 7" key="1">
    <citation type="submission" date="2020-03" db="EMBL/GenBank/DDBJ databases">
        <authorList>
            <person name="Wang L."/>
            <person name="He N."/>
            <person name="Li Y."/>
            <person name="Fang Y."/>
            <person name="Zhang F."/>
        </authorList>
    </citation>
    <scope>NUCLEOTIDE SEQUENCE [LARGE SCALE GENOMIC DNA]</scope>
    <source>
        <strain evidence="6 7">36D10-4-7</strain>
    </source>
</reference>
<evidence type="ECO:0000256" key="1">
    <source>
        <dbReference type="ARBA" id="ARBA00009481"/>
    </source>
</evidence>
<evidence type="ECO:0000313" key="7">
    <source>
        <dbReference type="Proteomes" id="UP000732399"/>
    </source>
</evidence>
<dbReference type="PANTHER" id="PTHR12526:SF640">
    <property type="entry name" value="COLANIC ACID BIOSYNTHESIS GLYCOSYLTRANSFERASE WCAL-RELATED"/>
    <property type="match status" value="1"/>
</dbReference>
<dbReference type="InterPro" id="IPR028098">
    <property type="entry name" value="Glyco_trans_4-like_N"/>
</dbReference>
<dbReference type="Pfam" id="PF00534">
    <property type="entry name" value="Glycos_transf_1"/>
    <property type="match status" value="1"/>
</dbReference>
<organism evidence="6 7">
    <name type="scientific">Sphingomonas corticis</name>
    <dbReference type="NCBI Taxonomy" id="2722791"/>
    <lineage>
        <taxon>Bacteria</taxon>
        <taxon>Pseudomonadati</taxon>
        <taxon>Pseudomonadota</taxon>
        <taxon>Alphaproteobacteria</taxon>
        <taxon>Sphingomonadales</taxon>
        <taxon>Sphingomonadaceae</taxon>
        <taxon>Sphingomonas</taxon>
    </lineage>
</organism>
<accession>A0ABX1CIY2</accession>
<dbReference type="SUPFAM" id="SSF53756">
    <property type="entry name" value="UDP-Glycosyltransferase/glycogen phosphorylase"/>
    <property type="match status" value="1"/>
</dbReference>
<feature type="domain" description="Glycosyltransferase subfamily 4-like N-terminal" evidence="5">
    <location>
        <begin position="107"/>
        <end position="208"/>
    </location>
</feature>
<dbReference type="Pfam" id="PF13439">
    <property type="entry name" value="Glyco_transf_4"/>
    <property type="match status" value="1"/>
</dbReference>
<keyword evidence="3" id="KW-0808">Transferase</keyword>
<evidence type="ECO:0000259" key="5">
    <source>
        <dbReference type="Pfam" id="PF13439"/>
    </source>
</evidence>
<dbReference type="PANTHER" id="PTHR12526">
    <property type="entry name" value="GLYCOSYLTRANSFERASE"/>
    <property type="match status" value="1"/>
</dbReference>